<dbReference type="RefSeq" id="WP_184829011.1">
    <property type="nucleotide sequence ID" value="NZ_BMTI01000033.1"/>
</dbReference>
<keyword evidence="3" id="KW-1185">Reference proteome</keyword>
<keyword evidence="1" id="KW-0472">Membrane</keyword>
<evidence type="ECO:0000313" key="3">
    <source>
        <dbReference type="Proteomes" id="UP000579523"/>
    </source>
</evidence>
<evidence type="ECO:0000313" key="2">
    <source>
        <dbReference type="EMBL" id="MBB4903161.1"/>
    </source>
</evidence>
<evidence type="ECO:0000256" key="1">
    <source>
        <dbReference type="SAM" id="Phobius"/>
    </source>
</evidence>
<feature type="transmembrane region" description="Helical" evidence="1">
    <location>
        <begin position="21"/>
        <end position="42"/>
    </location>
</feature>
<dbReference type="Proteomes" id="UP000579523">
    <property type="component" value="Unassembled WGS sequence"/>
</dbReference>
<reference evidence="2 3" key="1">
    <citation type="submission" date="2020-08" db="EMBL/GenBank/DDBJ databases">
        <title>Genomic Encyclopedia of Type Strains, Phase III (KMG-III): the genomes of soil and plant-associated and newly described type strains.</title>
        <authorList>
            <person name="Whitman W."/>
        </authorList>
    </citation>
    <scope>NUCLEOTIDE SEQUENCE [LARGE SCALE GENOMIC DNA]</scope>
    <source>
        <strain evidence="2 3">CECT 3273</strain>
    </source>
</reference>
<dbReference type="AlphaFoldDB" id="A0A7W7PXQ8"/>
<sequence>MKSTRSWRSSRSASSVHSCSLSWIGLAGLSVYGGCRLIQVFAARGLLPHLADVVEPSA</sequence>
<protein>
    <submittedName>
        <fullName evidence="2">Uncharacterized protein</fullName>
    </submittedName>
</protein>
<keyword evidence="1" id="KW-1133">Transmembrane helix</keyword>
<organism evidence="2 3">
    <name type="scientific">Streptomyces griseomycini</name>
    <dbReference type="NCBI Taxonomy" id="66895"/>
    <lineage>
        <taxon>Bacteria</taxon>
        <taxon>Bacillati</taxon>
        <taxon>Actinomycetota</taxon>
        <taxon>Actinomycetes</taxon>
        <taxon>Kitasatosporales</taxon>
        <taxon>Streptomycetaceae</taxon>
        <taxon>Streptomyces</taxon>
    </lineage>
</organism>
<comment type="caution">
    <text evidence="2">The sequence shown here is derived from an EMBL/GenBank/DDBJ whole genome shotgun (WGS) entry which is preliminary data.</text>
</comment>
<name>A0A7W7PXQ8_9ACTN</name>
<gene>
    <name evidence="2" type="ORF">FHS37_007258</name>
</gene>
<dbReference type="EMBL" id="JACHJI010000024">
    <property type="protein sequence ID" value="MBB4903161.1"/>
    <property type="molecule type" value="Genomic_DNA"/>
</dbReference>
<keyword evidence="1" id="KW-0812">Transmembrane</keyword>
<proteinExistence type="predicted"/>
<accession>A0A7W7PXQ8</accession>